<dbReference type="InterPro" id="IPR046431">
    <property type="entry name" value="FAF_dom"/>
</dbReference>
<evidence type="ECO:0000256" key="2">
    <source>
        <dbReference type="SAM" id="MobiDB-lite"/>
    </source>
</evidence>
<comment type="caution">
    <text evidence="4">The sequence shown here is derived from an EMBL/GenBank/DDBJ whole genome shotgun (WGS) entry which is preliminary data.</text>
</comment>
<accession>A0A8J5GW74</accession>
<dbReference type="Pfam" id="PF11250">
    <property type="entry name" value="FAF"/>
    <property type="match status" value="1"/>
</dbReference>
<sequence length="439" mass="47525">MALILMRALSDASSAPTNTVPLSELPEKHGEHSALLRDSGRSFSCLSPIEKETLFLIYAQLRGPKMSVVVKQISPAAACSNFGRPEDFESEERPVRSGVWSLSQSHKRKAAADGEMRAEVPYVHPLVRRSSSSLSQQSLEVCTESLGSETGSDEFSPAIDGFGLEEAEGGNNGVGDEEAVLAPVSYHGRKSPPRSFPPPLPSISQRHVPCLHMRPHRVGGRLVVEAVAVPSTNYLQAHRADGRLVISLTKASVDDSGTVDAKVEGNRVGTQDEEIVKTEDQYEEEEEAEEEEEEEEEVEVVDRGTVVEVKVSTQPQQQSGAAKTHRSSLVINKFLGGTPLSASAAANERPRGAAPMNSTAAAAAVVAASSTVSEGYNYNSGPLDGSNGGGHHHPILDNVLLFTSKRRNRDELLHSVRRCSQLRRRRLFIWEPCCFVTST</sequence>
<evidence type="ECO:0000259" key="3">
    <source>
        <dbReference type="Pfam" id="PF11250"/>
    </source>
</evidence>
<dbReference type="Proteomes" id="UP000734854">
    <property type="component" value="Unassembled WGS sequence"/>
</dbReference>
<evidence type="ECO:0000313" key="5">
    <source>
        <dbReference type="Proteomes" id="UP000734854"/>
    </source>
</evidence>
<proteinExistence type="inferred from homology"/>
<gene>
    <name evidence="4" type="ORF">ZIOFF_030882</name>
</gene>
<name>A0A8J5GW74_ZINOF</name>
<dbReference type="AlphaFoldDB" id="A0A8J5GW74"/>
<feature type="region of interest" description="Disordered" evidence="2">
    <location>
        <begin position="277"/>
        <end position="301"/>
    </location>
</feature>
<dbReference type="PANTHER" id="PTHR33155">
    <property type="entry name" value="FANTASTIC FOUR-LIKE PROTEIN (DUF3049)"/>
    <property type="match status" value="1"/>
</dbReference>
<keyword evidence="5" id="KW-1185">Reference proteome</keyword>
<dbReference type="InterPro" id="IPR021410">
    <property type="entry name" value="FAF"/>
</dbReference>
<organism evidence="4 5">
    <name type="scientific">Zingiber officinale</name>
    <name type="common">Ginger</name>
    <name type="synonym">Amomum zingiber</name>
    <dbReference type="NCBI Taxonomy" id="94328"/>
    <lineage>
        <taxon>Eukaryota</taxon>
        <taxon>Viridiplantae</taxon>
        <taxon>Streptophyta</taxon>
        <taxon>Embryophyta</taxon>
        <taxon>Tracheophyta</taxon>
        <taxon>Spermatophyta</taxon>
        <taxon>Magnoliopsida</taxon>
        <taxon>Liliopsida</taxon>
        <taxon>Zingiberales</taxon>
        <taxon>Zingiberaceae</taxon>
        <taxon>Zingiber</taxon>
    </lineage>
</organism>
<evidence type="ECO:0000313" key="4">
    <source>
        <dbReference type="EMBL" id="KAG6512753.1"/>
    </source>
</evidence>
<protein>
    <recommendedName>
        <fullName evidence="3">FAF domain-containing protein</fullName>
    </recommendedName>
</protein>
<reference evidence="4 5" key="1">
    <citation type="submission" date="2020-08" db="EMBL/GenBank/DDBJ databases">
        <title>Plant Genome Project.</title>
        <authorList>
            <person name="Zhang R.-G."/>
        </authorList>
    </citation>
    <scope>NUCLEOTIDE SEQUENCE [LARGE SCALE GENOMIC DNA]</scope>
    <source>
        <tissue evidence="4">Rhizome</tissue>
    </source>
</reference>
<evidence type="ECO:0000256" key="1">
    <source>
        <dbReference type="ARBA" id="ARBA00008690"/>
    </source>
</evidence>
<feature type="compositionally biased region" description="Acidic residues" evidence="2">
    <location>
        <begin position="281"/>
        <end position="299"/>
    </location>
</feature>
<dbReference type="PANTHER" id="PTHR33155:SF3">
    <property type="entry name" value="PROTEIN FAF-LIKE, CHLOROPLASTIC"/>
    <property type="match status" value="1"/>
</dbReference>
<feature type="domain" description="FAF" evidence="3">
    <location>
        <begin position="195"/>
        <end position="248"/>
    </location>
</feature>
<comment type="similarity">
    <text evidence="1">Belongs to the fantastic four family.</text>
</comment>
<dbReference type="EMBL" id="JACMSC010000008">
    <property type="protein sequence ID" value="KAG6512753.1"/>
    <property type="molecule type" value="Genomic_DNA"/>
</dbReference>